<gene>
    <name evidence="14" type="primary">CDH23</name>
    <name evidence="14" type="ORF">BLAG_LOCUS8609</name>
</gene>
<feature type="compositionally biased region" description="Acidic residues" evidence="11">
    <location>
        <begin position="2352"/>
        <end position="2361"/>
    </location>
</feature>
<feature type="region of interest" description="Disordered" evidence="11">
    <location>
        <begin position="2220"/>
        <end position="2246"/>
    </location>
</feature>
<feature type="compositionally biased region" description="Basic and acidic residues" evidence="11">
    <location>
        <begin position="2421"/>
        <end position="2431"/>
    </location>
</feature>
<dbReference type="GO" id="GO:0016477">
    <property type="term" value="P:cell migration"/>
    <property type="evidence" value="ECO:0007669"/>
    <property type="project" value="TreeGrafter"/>
</dbReference>
<evidence type="ECO:0000256" key="8">
    <source>
        <dbReference type="ARBA" id="ARBA00022989"/>
    </source>
</evidence>
<keyword evidence="9" id="KW-0472">Membrane</keyword>
<feature type="chain" id="PRO_5035441043" evidence="12">
    <location>
        <begin position="22"/>
        <end position="2692"/>
    </location>
</feature>
<evidence type="ECO:0000259" key="13">
    <source>
        <dbReference type="PROSITE" id="PS50268"/>
    </source>
</evidence>
<dbReference type="EMBL" id="OV696700">
    <property type="protein sequence ID" value="CAH1246661.1"/>
    <property type="molecule type" value="Genomic_DNA"/>
</dbReference>
<evidence type="ECO:0000313" key="14">
    <source>
        <dbReference type="EMBL" id="CAH1246661.1"/>
    </source>
</evidence>
<dbReference type="PANTHER" id="PTHR24027">
    <property type="entry name" value="CADHERIN-23"/>
    <property type="match status" value="1"/>
</dbReference>
<feature type="region of interest" description="Disordered" evidence="11">
    <location>
        <begin position="2670"/>
        <end position="2692"/>
    </location>
</feature>
<feature type="domain" description="Cadherin" evidence="13">
    <location>
        <begin position="1578"/>
        <end position="1699"/>
    </location>
</feature>
<dbReference type="SUPFAM" id="SSF49313">
    <property type="entry name" value="Cadherin-like"/>
    <property type="match status" value="15"/>
</dbReference>
<feature type="compositionally biased region" description="Polar residues" evidence="11">
    <location>
        <begin position="2275"/>
        <end position="2287"/>
    </location>
</feature>
<dbReference type="PROSITE" id="PS50268">
    <property type="entry name" value="CADHERIN_2"/>
    <property type="match status" value="14"/>
</dbReference>
<feature type="compositionally biased region" description="Polar residues" evidence="11">
    <location>
        <begin position="1902"/>
        <end position="1911"/>
    </location>
</feature>
<dbReference type="Gene3D" id="2.60.40.60">
    <property type="entry name" value="Cadherins"/>
    <property type="match status" value="15"/>
</dbReference>
<reference evidence="14" key="1">
    <citation type="submission" date="2022-01" db="EMBL/GenBank/DDBJ databases">
        <authorList>
            <person name="Braso-Vives M."/>
        </authorList>
    </citation>
    <scope>NUCLEOTIDE SEQUENCE</scope>
</reference>
<keyword evidence="5" id="KW-0677">Repeat</keyword>
<accession>A0A8J9Z2Y8</accession>
<feature type="compositionally biased region" description="Polar residues" evidence="11">
    <location>
        <begin position="2670"/>
        <end position="2679"/>
    </location>
</feature>
<dbReference type="PRINTS" id="PR00205">
    <property type="entry name" value="CADHERIN"/>
</dbReference>
<evidence type="ECO:0000256" key="12">
    <source>
        <dbReference type="SAM" id="SignalP"/>
    </source>
</evidence>
<dbReference type="GO" id="GO:0007156">
    <property type="term" value="P:homophilic cell adhesion via plasma membrane adhesion molecules"/>
    <property type="evidence" value="ECO:0007669"/>
    <property type="project" value="InterPro"/>
</dbReference>
<feature type="domain" description="Cadherin" evidence="13">
    <location>
        <begin position="778"/>
        <end position="903"/>
    </location>
</feature>
<feature type="compositionally biased region" description="Pro residues" evidence="11">
    <location>
        <begin position="1976"/>
        <end position="1985"/>
    </location>
</feature>
<keyword evidence="3" id="KW-0812">Transmembrane</keyword>
<dbReference type="GO" id="GO:0045296">
    <property type="term" value="F:cadherin binding"/>
    <property type="evidence" value="ECO:0007669"/>
    <property type="project" value="TreeGrafter"/>
</dbReference>
<feature type="region of interest" description="Disordered" evidence="11">
    <location>
        <begin position="2274"/>
        <end position="2362"/>
    </location>
</feature>
<feature type="domain" description="Cadherin" evidence="13">
    <location>
        <begin position="341"/>
        <end position="454"/>
    </location>
</feature>
<proteinExistence type="predicted"/>
<feature type="compositionally biased region" description="Pro residues" evidence="11">
    <location>
        <begin position="2074"/>
        <end position="2083"/>
    </location>
</feature>
<comment type="subcellular location">
    <subcellularLocation>
        <location evidence="1">Cell membrane</location>
        <topology evidence="1">Single-pass type I membrane protein</topology>
    </subcellularLocation>
</comment>
<evidence type="ECO:0000256" key="6">
    <source>
        <dbReference type="ARBA" id="ARBA00022837"/>
    </source>
</evidence>
<dbReference type="GO" id="GO:0016342">
    <property type="term" value="C:catenin complex"/>
    <property type="evidence" value="ECO:0007669"/>
    <property type="project" value="TreeGrafter"/>
</dbReference>
<name>A0A8J9Z2Y8_BRALA</name>
<evidence type="ECO:0000256" key="10">
    <source>
        <dbReference type="PROSITE-ProRule" id="PRU00043"/>
    </source>
</evidence>
<keyword evidence="15" id="KW-1185">Reference proteome</keyword>
<dbReference type="SMART" id="SM00112">
    <property type="entry name" value="CA"/>
    <property type="match status" value="13"/>
</dbReference>
<evidence type="ECO:0000256" key="1">
    <source>
        <dbReference type="ARBA" id="ARBA00004251"/>
    </source>
</evidence>
<feature type="compositionally biased region" description="Basic residues" evidence="11">
    <location>
        <begin position="2314"/>
        <end position="2339"/>
    </location>
</feature>
<protein>
    <submittedName>
        <fullName evidence="14">CDH23 protein</fullName>
    </submittedName>
</protein>
<dbReference type="CDD" id="cd11304">
    <property type="entry name" value="Cadherin_repeat"/>
    <property type="match status" value="14"/>
</dbReference>
<feature type="domain" description="Cadherin" evidence="13">
    <location>
        <begin position="455"/>
        <end position="557"/>
    </location>
</feature>
<dbReference type="InterPro" id="IPR015919">
    <property type="entry name" value="Cadherin-like_sf"/>
</dbReference>
<organism evidence="14 15">
    <name type="scientific">Branchiostoma lanceolatum</name>
    <name type="common">Common lancelet</name>
    <name type="synonym">Amphioxus lanceolatum</name>
    <dbReference type="NCBI Taxonomy" id="7740"/>
    <lineage>
        <taxon>Eukaryota</taxon>
        <taxon>Metazoa</taxon>
        <taxon>Chordata</taxon>
        <taxon>Cephalochordata</taxon>
        <taxon>Leptocardii</taxon>
        <taxon>Amphioxiformes</taxon>
        <taxon>Branchiostomatidae</taxon>
        <taxon>Branchiostoma</taxon>
    </lineage>
</organism>
<feature type="region of interest" description="Disordered" evidence="11">
    <location>
        <begin position="1866"/>
        <end position="1911"/>
    </location>
</feature>
<keyword evidence="2" id="KW-1003">Cell membrane</keyword>
<feature type="region of interest" description="Disordered" evidence="11">
    <location>
        <begin position="2421"/>
        <end position="2534"/>
    </location>
</feature>
<feature type="domain" description="Cadherin" evidence="13">
    <location>
        <begin position="1459"/>
        <end position="1577"/>
    </location>
</feature>
<dbReference type="FunFam" id="2.60.40.60:FF:000020">
    <property type="entry name" value="Dachsous cadherin-related 1b"/>
    <property type="match status" value="5"/>
</dbReference>
<dbReference type="OrthoDB" id="9990384at2759"/>
<dbReference type="InterPro" id="IPR020894">
    <property type="entry name" value="Cadherin_CS"/>
</dbReference>
<feature type="domain" description="Cadherin" evidence="13">
    <location>
        <begin position="128"/>
        <end position="229"/>
    </location>
</feature>
<feature type="domain" description="Cadherin" evidence="13">
    <location>
        <begin position="1236"/>
        <end position="1339"/>
    </location>
</feature>
<keyword evidence="6 10" id="KW-0106">Calcium</keyword>
<feature type="domain" description="Cadherin" evidence="13">
    <location>
        <begin position="1342"/>
        <end position="1451"/>
    </location>
</feature>
<sequence length="2692" mass="295378">MSMKVILTLVVQLTQLIAVRGTASPQFTNFEDFDGLALAEDTSIGATVFTLEATDPDQDNVYFSIESEFLGVDQVTGRVILVKGLDREKEDSFEVRVTATDNSPDLNFVSYSATIRVSDVNDNDPKFLSTPYIVTLDEDYRVGFPVFLGIEVEDPDSGPGGAYQFSCGGGCDWFDIDPISGLILLSKPLDYEFLPAYWMLINCTDGGGRTSSTILLVHVKDTEDEPPVFEVGTYEVTLQENVPVGFSVVTTAAVDGDRGVNNPIGYSISGGNDGNFFLIRATTGEITVARPLDRDAFLDKFGIWQLTVTATEDKNGLAGQSTSTIVTITIEDINDEEPSFDRHSYTASFPENYPEGVPLPNLNIFVADLDEGDNSKLQIYLDDDWGAFTVTPSELEGSADIQVYITNSSLLDYETMDNFTLRIVAVESATNEQFSDVAVVRILLEDQNDNAPIFNHVMYTGEVSEAAVPDTYVTAVLAMDYDTVLEYRTIQYSLHGAGSERFAIDPISGIITLAGSLDYEENPKYYLIAQAEDGPGLITTVPVEITVLDYNDVQPIFLIEEYQVYIEENSLHMPQWMFVHATDYDGSEVNNKIESYTLSNTTNFASHFGIGKTSGLLSINQAIDYEDVVWTNGKPEIHLEVTAKDSGTPPLSVMANVTVFVMDTNDNEPIFEEDEYRVEILEVVESGATIVQVRATDADSGPNQALVYSLVGEHSQLFSIEPRTGLVTVAAGSQFDQDLVDEYRLLVIATDFGAPARSGTANLVIRVLEGNNKAPKYLQPFISAAVPEDTMVGWQVAQLNASDADNTSDVQYLPIRPYFVRAWNGAILNNSVFSGTNQTFEDWFEVDSTTGVVTVGRVLDRETAAMFELTVLAVDAEAETSGQTATALVAISIEDMNDNPPVFRPPHTPITPYYQLSMLEETGRGISVLTISAEDPDSPWAVITYQLVGHNEGYFAIDNVTERSLRSLSARCGPLIPPLALSRRSPRSHGALTVLTALAPRSLGARFLIAILGALTAKVLSMFKTIAEVTARMALSPRCRRSYSAVGDLNGALAALLALTRRSGQNEVAVRAPSKWNGGVVTVARPVDYETGVRWVNFTIQATDDGNPPLSSSTPVSIQVVDINDNSPVFQEDFYKVSIPEDTSVGDAILNVSASDADSRENGNVFYNVTGGGGMFSVHSTLGCIILERTVDRENKSLYLFEVTATDEPSTGIPRTAVTVVEVTVLDVNDVPPTFPHAVYHADIQEHVLLYSHVITVQAHDPDQGPSGEINYSILAGNGAGLFEINGTTGEIRNAGLLIELSGEYVLTISATDRGPGALRGSCTVRVVVLDVNDHAPSFIVPEIGTTVTVPENQYIGYFILKVSAVDTDPSDGGRISYRITDNIGHINDSLMFSINQNNGDLTTARLLDREVQEYYNLLLVVEDQGSPTSFSSYRFITIRVTDVDDSEPYFPEIWHSATDVAVEFSIRENLAVGTEIGAVPPAIDEDLGANAVPYYYIIGGASNKFAISKTTGVLTTRSSDLDFEVQSDFTLTIKTSSDPEFRTILTTRRKRSSHDDPSVLEVAIHLEDTNDNAPRFSKQKYSTVVSADTKYGTTVIQTEASDADSGNFSVTWFYLHSCNFVQQNSRTPCPDTFRMDRTDGSLVTNELFGAYMDLGYFKLLVQAVDALRADFVDVAEVEVYILSENQQVLLTVDKTPADVRSEEDGLVSSLQTATGLEVVVDDIQYHTPQKGTVDETKSDVTVHGVDTTTGLVTDADTLSRLIRDDSNVMAATSISQVTPLEAETCASQADCSVVEGILIGLGAVLFVGTVSLICITFCLKHRCLRRDKPKGNGYLSKNLEVASKDTKETQVKTVDETLFTPAYRPRGVQNPAYDRRFDEDAPLTNNEHSPPQERLREDITSDGSLSPQGSVSAYVEPDEQLTVTVENGVPTIQPAAPIETMYAQVLPKSERLTMDKRHPVGILKKSLPRTDPHSRPPIPSPLRHPPAKTRTDTEILTTRVDPELYPVLSAQMPSPPDELPTSVLPADTNQSSGVPTGALTEHGPPADSCSPPGTLSRRRSDGDLLDMEEEPTPMSPHGPPPRVSSQRRGTDPDILASGTGHGRAVTIPFQDSHIGPSPIKQQRHGTMKRNEYQNKAIPPAQSGSGKSVPVNEMAVRAANLWNSVVDHLYCAGVPNPAPDAADTPVPRPRNPSPRHLRRKSSESNPLYRLEKAILMEIPDSTLSSHTSPDRRHHRMVSPRRTVEVVRDPHHYYQSWNRGRTRDRGQRSPYKRQIENLQGHSSHNSSRSPHKREPVLRRQKTTTEIVFERPDTHHKPRSHSTHRAQHKDKKKRDKTRRTQSHSPQRNVQVQTYEEDLQDDEETSHLIRHEGYPYDNEGEDGTGLGTVHVNHPVYPGRAQPLSSWATAKEDSTLVEPTYREYVDRTSHPEMSAKRGRPQVIPPDASPQRDEVYNPLVRPDQRNPQMSHYRGSGRPVQLMSPGGSIPEESPEDVLGLDSPRAESPQLEQNSSSGRGSLNNERPWIAFHDSSDSSPVRTVTGRLMSPSRRMHVAAQVHHVTETSSADSSPVRLASYSIPRVQNVSMKQAHQAAFQPPQTNKEDIPRIEFIPTKNEALPSDSGLTVRVTPTQGSKATRTESETEGFQQKLESVTPAKESLPKRSVAKQIMFFEQMSKSTGSSGSVDDPDTDVPISLI</sequence>
<feature type="domain" description="Cadherin" evidence="13">
    <location>
        <begin position="672"/>
        <end position="777"/>
    </location>
</feature>
<feature type="domain" description="Cadherin" evidence="13">
    <location>
        <begin position="230"/>
        <end position="340"/>
    </location>
</feature>
<evidence type="ECO:0000256" key="3">
    <source>
        <dbReference type="ARBA" id="ARBA00022692"/>
    </source>
</evidence>
<dbReference type="Proteomes" id="UP000838412">
    <property type="component" value="Chromosome 15"/>
</dbReference>
<evidence type="ECO:0000256" key="2">
    <source>
        <dbReference type="ARBA" id="ARBA00022475"/>
    </source>
</evidence>
<dbReference type="GO" id="GO:0008013">
    <property type="term" value="F:beta-catenin binding"/>
    <property type="evidence" value="ECO:0007669"/>
    <property type="project" value="TreeGrafter"/>
</dbReference>
<feature type="signal peptide" evidence="12">
    <location>
        <begin position="1"/>
        <end position="21"/>
    </location>
</feature>
<dbReference type="Pfam" id="PF00028">
    <property type="entry name" value="Cadherin"/>
    <property type="match status" value="11"/>
</dbReference>
<dbReference type="FunFam" id="2.60.40.60:FF:000168">
    <property type="entry name" value="Cadherin-related family member 2"/>
    <property type="match status" value="1"/>
</dbReference>
<feature type="domain" description="Cadherin" evidence="13">
    <location>
        <begin position="910"/>
        <end position="1130"/>
    </location>
</feature>
<feature type="compositionally biased region" description="Basic and acidic residues" evidence="11">
    <location>
        <begin position="1891"/>
        <end position="1900"/>
    </location>
</feature>
<dbReference type="GO" id="GO:0005509">
    <property type="term" value="F:calcium ion binding"/>
    <property type="evidence" value="ECO:0007669"/>
    <property type="project" value="UniProtKB-UniRule"/>
</dbReference>
<evidence type="ECO:0000256" key="11">
    <source>
        <dbReference type="SAM" id="MobiDB-lite"/>
    </source>
</evidence>
<feature type="region of interest" description="Disordered" evidence="11">
    <location>
        <begin position="2625"/>
        <end position="2656"/>
    </location>
</feature>
<dbReference type="InterPro" id="IPR002126">
    <property type="entry name" value="Cadherin-like_dom"/>
</dbReference>
<keyword evidence="4 12" id="KW-0732">Signal</keyword>
<feature type="compositionally biased region" description="Polar residues" evidence="11">
    <location>
        <begin position="2340"/>
        <end position="2351"/>
    </location>
</feature>
<evidence type="ECO:0000256" key="7">
    <source>
        <dbReference type="ARBA" id="ARBA00022889"/>
    </source>
</evidence>
<feature type="compositionally biased region" description="Polar residues" evidence="11">
    <location>
        <begin position="2503"/>
        <end position="2517"/>
    </location>
</feature>
<dbReference type="InterPro" id="IPR039808">
    <property type="entry name" value="Cadherin"/>
</dbReference>
<evidence type="ECO:0000256" key="5">
    <source>
        <dbReference type="ARBA" id="ARBA00022737"/>
    </source>
</evidence>
<dbReference type="PROSITE" id="PS00232">
    <property type="entry name" value="CADHERIN_1"/>
    <property type="match status" value="7"/>
</dbReference>
<evidence type="ECO:0000256" key="9">
    <source>
        <dbReference type="ARBA" id="ARBA00023136"/>
    </source>
</evidence>
<feature type="domain" description="Cadherin" evidence="13">
    <location>
        <begin position="558"/>
        <end position="671"/>
    </location>
</feature>
<feature type="region of interest" description="Disordered" evidence="11">
    <location>
        <begin position="1964"/>
        <end position="2102"/>
    </location>
</feature>
<feature type="domain" description="Cadherin" evidence="13">
    <location>
        <begin position="1131"/>
        <end position="1235"/>
    </location>
</feature>
<feature type="domain" description="Cadherin" evidence="13">
    <location>
        <begin position="38"/>
        <end position="127"/>
    </location>
</feature>
<evidence type="ECO:0000256" key="4">
    <source>
        <dbReference type="ARBA" id="ARBA00022729"/>
    </source>
</evidence>
<feature type="region of interest" description="Disordered" evidence="11">
    <location>
        <begin position="2176"/>
        <end position="2207"/>
    </location>
</feature>
<keyword evidence="8" id="KW-1133">Transmembrane helix</keyword>
<keyword evidence="7" id="KW-0130">Cell adhesion</keyword>
<dbReference type="FunFam" id="2.60.40.60:FF:000098">
    <property type="entry name" value="cadherin-23 isoform X1"/>
    <property type="match status" value="1"/>
</dbReference>
<dbReference type="PANTHER" id="PTHR24027:SF438">
    <property type="entry name" value="CADHERIN 23"/>
    <property type="match status" value="1"/>
</dbReference>
<evidence type="ECO:0000313" key="15">
    <source>
        <dbReference type="Proteomes" id="UP000838412"/>
    </source>
</evidence>